<keyword evidence="1" id="KW-0611">Plant defense</keyword>
<feature type="non-terminal residue" evidence="3">
    <location>
        <position position="1"/>
    </location>
</feature>
<organism evidence="3 4">
    <name type="scientific">Trifolium medium</name>
    <dbReference type="NCBI Taxonomy" id="97028"/>
    <lineage>
        <taxon>Eukaryota</taxon>
        <taxon>Viridiplantae</taxon>
        <taxon>Streptophyta</taxon>
        <taxon>Embryophyta</taxon>
        <taxon>Tracheophyta</taxon>
        <taxon>Spermatophyta</taxon>
        <taxon>Magnoliopsida</taxon>
        <taxon>eudicotyledons</taxon>
        <taxon>Gunneridae</taxon>
        <taxon>Pentapetalae</taxon>
        <taxon>rosids</taxon>
        <taxon>fabids</taxon>
        <taxon>Fabales</taxon>
        <taxon>Fabaceae</taxon>
        <taxon>Papilionoideae</taxon>
        <taxon>50 kb inversion clade</taxon>
        <taxon>NPAAA clade</taxon>
        <taxon>Hologalegina</taxon>
        <taxon>IRL clade</taxon>
        <taxon>Trifolieae</taxon>
        <taxon>Trifolium</taxon>
    </lineage>
</organism>
<accession>A0A392Q257</accession>
<comment type="caution">
    <text evidence="3">The sequence shown here is derived from an EMBL/GenBank/DDBJ whole genome shotgun (WGS) entry which is preliminary data.</text>
</comment>
<keyword evidence="4" id="KW-1185">Reference proteome</keyword>
<dbReference type="FunFam" id="3.40.50.300:FF:001091">
    <property type="entry name" value="Probable disease resistance protein At1g61300"/>
    <property type="match status" value="1"/>
</dbReference>
<feature type="non-terminal residue" evidence="3">
    <location>
        <position position="221"/>
    </location>
</feature>
<evidence type="ECO:0000313" key="4">
    <source>
        <dbReference type="Proteomes" id="UP000265520"/>
    </source>
</evidence>
<dbReference type="EMBL" id="LXQA010107093">
    <property type="protein sequence ID" value="MCI17800.1"/>
    <property type="molecule type" value="Genomic_DNA"/>
</dbReference>
<evidence type="ECO:0000313" key="3">
    <source>
        <dbReference type="EMBL" id="MCI17800.1"/>
    </source>
</evidence>
<proteinExistence type="predicted"/>
<sequence>TDQSASAREDEERTRSLHKLRKNVEEEDVVGFVRESEAVINRLVEGGSPRLNIVSIIGMGGLGKTTLARKVYNSDNVKKHFNCRAWVYISNECRVRELLLGILQNLMSNHAYECRRRSNKKKSKKHNEAVNNIHDISNLSDDELKKRVWECLKWKKYLLVLDDMWKVQDWDEVKDAFPDENRGSRILITSRFKEVASHTGQDPPYCLQFLNEEQSWELFSK</sequence>
<dbReference type="GO" id="GO:0006952">
    <property type="term" value="P:defense response"/>
    <property type="evidence" value="ECO:0007669"/>
    <property type="project" value="UniProtKB-KW"/>
</dbReference>
<dbReference type="SUPFAM" id="SSF52540">
    <property type="entry name" value="P-loop containing nucleoside triphosphate hydrolases"/>
    <property type="match status" value="1"/>
</dbReference>
<dbReference type="InterPro" id="IPR027417">
    <property type="entry name" value="P-loop_NTPase"/>
</dbReference>
<protein>
    <submittedName>
        <fullName evidence="3">Disease resistance protein</fullName>
    </submittedName>
</protein>
<evidence type="ECO:0000256" key="1">
    <source>
        <dbReference type="ARBA" id="ARBA00022821"/>
    </source>
</evidence>
<dbReference type="Gene3D" id="3.40.50.300">
    <property type="entry name" value="P-loop containing nucleotide triphosphate hydrolases"/>
    <property type="match status" value="1"/>
</dbReference>
<dbReference type="PANTHER" id="PTHR36766">
    <property type="entry name" value="PLANT BROAD-SPECTRUM MILDEW RESISTANCE PROTEIN RPW8"/>
    <property type="match status" value="1"/>
</dbReference>
<dbReference type="Pfam" id="PF00931">
    <property type="entry name" value="NB-ARC"/>
    <property type="match status" value="1"/>
</dbReference>
<dbReference type="InterPro" id="IPR002182">
    <property type="entry name" value="NB-ARC"/>
</dbReference>
<dbReference type="AlphaFoldDB" id="A0A392Q257"/>
<evidence type="ECO:0000259" key="2">
    <source>
        <dbReference type="Pfam" id="PF00931"/>
    </source>
</evidence>
<dbReference type="Proteomes" id="UP000265520">
    <property type="component" value="Unassembled WGS sequence"/>
</dbReference>
<reference evidence="3 4" key="1">
    <citation type="journal article" date="2018" name="Front. Plant Sci.">
        <title>Red Clover (Trifolium pratense) and Zigzag Clover (T. medium) - A Picture of Genomic Similarities and Differences.</title>
        <authorList>
            <person name="Dluhosova J."/>
            <person name="Istvanek J."/>
            <person name="Nedelnik J."/>
            <person name="Repkova J."/>
        </authorList>
    </citation>
    <scope>NUCLEOTIDE SEQUENCE [LARGE SCALE GENOMIC DNA]</scope>
    <source>
        <strain evidence="4">cv. 10/8</strain>
        <tissue evidence="3">Leaf</tissue>
    </source>
</reference>
<dbReference type="GO" id="GO:0043531">
    <property type="term" value="F:ADP binding"/>
    <property type="evidence" value="ECO:0007669"/>
    <property type="project" value="InterPro"/>
</dbReference>
<dbReference type="PANTHER" id="PTHR36766:SF30">
    <property type="entry name" value="TIR-NBS TYPE DISEASE RESISTANCE PROTEIN-RELATED"/>
    <property type="match status" value="1"/>
</dbReference>
<name>A0A392Q257_9FABA</name>
<feature type="domain" description="NB-ARC" evidence="2">
    <location>
        <begin position="36"/>
        <end position="221"/>
    </location>
</feature>